<dbReference type="PROSITE" id="PS51038">
    <property type="entry name" value="BAH"/>
    <property type="match status" value="1"/>
</dbReference>
<comment type="caution">
    <text evidence="2">The sequence shown here is derived from an EMBL/GenBank/DDBJ whole genome shotgun (WGS) entry which is preliminary data.</text>
</comment>
<evidence type="ECO:0000313" key="2">
    <source>
        <dbReference type="EMBL" id="PKK61348.1"/>
    </source>
</evidence>
<evidence type="ECO:0000313" key="3">
    <source>
        <dbReference type="Proteomes" id="UP000233469"/>
    </source>
</evidence>
<dbReference type="VEuPathDB" id="FungiDB:RhiirA1_474415"/>
<sequence>MAKACKAVFKSTYILIDEYNDYILLKKRLEQVTEALLKVFRETFSNLPNLHALHHLPTVLHTNKKDLSMDLSKRDNTLQTLRYLLDGGLDTRYDEINNFFTNFANDTILHKLLDDWYITENGYITTKNNSEQGLSTTLSTENLLTEITKIYKDVYKNFSAIIQRHVNYYDSIQFTVHLESDVYVNITLRVGKAIDVEVADSHGEQSYALIRVIMIHQDDSGNNNPFLLIDWFYRNGNVDSVTGFPIYGLQKKR</sequence>
<dbReference type="AlphaFoldDB" id="A0A2N1MI84"/>
<dbReference type="GO" id="GO:0003682">
    <property type="term" value="F:chromatin binding"/>
    <property type="evidence" value="ECO:0007669"/>
    <property type="project" value="InterPro"/>
</dbReference>
<proteinExistence type="predicted"/>
<dbReference type="Proteomes" id="UP000233469">
    <property type="component" value="Unassembled WGS sequence"/>
</dbReference>
<feature type="domain" description="BAH" evidence="1">
    <location>
        <begin position="186"/>
        <end position="253"/>
    </location>
</feature>
<protein>
    <recommendedName>
        <fullName evidence="1">BAH domain-containing protein</fullName>
    </recommendedName>
</protein>
<reference evidence="2 3" key="2">
    <citation type="submission" date="2017-10" db="EMBL/GenBank/DDBJ databases">
        <title>Extensive intraspecific genome diversity in a model arbuscular mycorrhizal fungus.</title>
        <authorList>
            <person name="Chen E.C.H."/>
            <person name="Morin E."/>
            <person name="Baudet D."/>
            <person name="Noel J."/>
            <person name="Ndikumana S."/>
            <person name="Charron P."/>
            <person name="St-Onge C."/>
            <person name="Giorgi J."/>
            <person name="Grigoriev I.V."/>
            <person name="Roux C."/>
            <person name="Martin F.M."/>
            <person name="Corradi N."/>
        </authorList>
    </citation>
    <scope>NUCLEOTIDE SEQUENCE [LARGE SCALE GENOMIC DNA]</scope>
    <source>
        <strain evidence="2 3">C2</strain>
    </source>
</reference>
<dbReference type="EMBL" id="LLXL01002248">
    <property type="protein sequence ID" value="PKK61348.1"/>
    <property type="molecule type" value="Genomic_DNA"/>
</dbReference>
<gene>
    <name evidence="2" type="ORF">RhiirC2_791920</name>
</gene>
<accession>A0A2N1MI84</accession>
<organism evidence="2 3">
    <name type="scientific">Rhizophagus irregularis</name>
    <dbReference type="NCBI Taxonomy" id="588596"/>
    <lineage>
        <taxon>Eukaryota</taxon>
        <taxon>Fungi</taxon>
        <taxon>Fungi incertae sedis</taxon>
        <taxon>Mucoromycota</taxon>
        <taxon>Glomeromycotina</taxon>
        <taxon>Glomeromycetes</taxon>
        <taxon>Glomerales</taxon>
        <taxon>Glomeraceae</taxon>
        <taxon>Rhizophagus</taxon>
    </lineage>
</organism>
<name>A0A2N1MI84_9GLOM</name>
<dbReference type="InterPro" id="IPR001025">
    <property type="entry name" value="BAH_dom"/>
</dbReference>
<dbReference type="VEuPathDB" id="FungiDB:RhiirFUN_012931"/>
<reference evidence="2 3" key="1">
    <citation type="submission" date="2016-04" db="EMBL/GenBank/DDBJ databases">
        <title>Genome analyses suggest a sexual origin of heterokaryosis in a supposedly ancient asexual fungus.</title>
        <authorList>
            <person name="Ropars J."/>
            <person name="Sedzielewska K."/>
            <person name="Noel J."/>
            <person name="Charron P."/>
            <person name="Farinelli L."/>
            <person name="Marton T."/>
            <person name="Kruger M."/>
            <person name="Pelin A."/>
            <person name="Brachmann A."/>
            <person name="Corradi N."/>
        </authorList>
    </citation>
    <scope>NUCLEOTIDE SEQUENCE [LARGE SCALE GENOMIC DNA]</scope>
    <source>
        <strain evidence="2 3">C2</strain>
    </source>
</reference>
<dbReference type="VEuPathDB" id="FungiDB:FUN_006099"/>
<evidence type="ECO:0000259" key="1">
    <source>
        <dbReference type="PROSITE" id="PS51038"/>
    </source>
</evidence>